<accession>A0A5Q0QIZ5</accession>
<dbReference type="RefSeq" id="WP_153512790.1">
    <property type="nucleotide sequence ID" value="NZ_CP045652.1"/>
</dbReference>
<dbReference type="SUPFAM" id="SSF53756">
    <property type="entry name" value="UDP-Glycosyltransferase/glycogen phosphorylase"/>
    <property type="match status" value="1"/>
</dbReference>
<proteinExistence type="predicted"/>
<sequence length="381" mass="44136">MRYAYFDFIYNLGGAQKSTIDLINNLSSNGFDILLFDAHGECDRFTQAANQKGLKYYVVKPIDNSVLGRKNKFKRILSILRYFPTYFATTLSLIRKVREDKVEFIWTNTFKGLFPLLLVKFFLKKRIGFFVRGEGAFKHGSKLKTFLHKNFVDVFFVQSENIRSQSNYFSQNHNNVFIINNIIDLDALDIGDNFDFDKNFINIALPASVIPEKGIKEAIEAMKTLVAKCNIKLYIIGNTFEGKANTRAFFQEMKDYIAKYELDNHIEFLGFRDDVLNIIKGADLVLLPSYSEGMPRVVMEAMALETFVIATNVGAIPDLLFNNLDYMIKPRDHREIEKAILKFVSERRYLGDKLESNKNFIQANYSRANQLARFKMFTDWL</sequence>
<organism evidence="2 3">
    <name type="scientific">Sphingobacterium zhuxiongii</name>
    <dbReference type="NCBI Taxonomy" id="2662364"/>
    <lineage>
        <taxon>Bacteria</taxon>
        <taxon>Pseudomonadati</taxon>
        <taxon>Bacteroidota</taxon>
        <taxon>Sphingobacteriia</taxon>
        <taxon>Sphingobacteriales</taxon>
        <taxon>Sphingobacteriaceae</taxon>
        <taxon>Sphingobacterium</taxon>
    </lineage>
</organism>
<dbReference type="AlphaFoldDB" id="A0A5Q0QIZ5"/>
<reference evidence="2 3" key="1">
    <citation type="submission" date="2019-10" db="EMBL/GenBank/DDBJ databases">
        <authorList>
            <person name="Dong K."/>
        </authorList>
    </citation>
    <scope>NUCLEOTIDE SEQUENCE [LARGE SCALE GENOMIC DNA]</scope>
    <source>
        <strain evidence="3">dk4302</strain>
    </source>
</reference>
<feature type="domain" description="Glycosyl transferase family 1" evidence="1">
    <location>
        <begin position="207"/>
        <end position="365"/>
    </location>
</feature>
<dbReference type="GO" id="GO:0016757">
    <property type="term" value="F:glycosyltransferase activity"/>
    <property type="evidence" value="ECO:0007669"/>
    <property type="project" value="InterPro"/>
</dbReference>
<dbReference type="KEGG" id="sphe:GFH32_17225"/>
<dbReference type="Proteomes" id="UP000326921">
    <property type="component" value="Chromosome"/>
</dbReference>
<keyword evidence="2" id="KW-0808">Transferase</keyword>
<dbReference type="PANTHER" id="PTHR12526">
    <property type="entry name" value="GLYCOSYLTRANSFERASE"/>
    <property type="match status" value="1"/>
</dbReference>
<dbReference type="InterPro" id="IPR001296">
    <property type="entry name" value="Glyco_trans_1"/>
</dbReference>
<dbReference type="PANTHER" id="PTHR12526:SF630">
    <property type="entry name" value="GLYCOSYLTRANSFERASE"/>
    <property type="match status" value="1"/>
</dbReference>
<dbReference type="EMBL" id="CP045652">
    <property type="protein sequence ID" value="QGA27962.1"/>
    <property type="molecule type" value="Genomic_DNA"/>
</dbReference>
<evidence type="ECO:0000313" key="3">
    <source>
        <dbReference type="Proteomes" id="UP000326921"/>
    </source>
</evidence>
<evidence type="ECO:0000313" key="2">
    <source>
        <dbReference type="EMBL" id="QGA27962.1"/>
    </source>
</evidence>
<gene>
    <name evidence="2" type="ORF">GFH32_17225</name>
</gene>
<dbReference type="Pfam" id="PF00534">
    <property type="entry name" value="Glycos_transf_1"/>
    <property type="match status" value="1"/>
</dbReference>
<dbReference type="Gene3D" id="3.40.50.2000">
    <property type="entry name" value="Glycogen Phosphorylase B"/>
    <property type="match status" value="2"/>
</dbReference>
<evidence type="ECO:0000259" key="1">
    <source>
        <dbReference type="Pfam" id="PF00534"/>
    </source>
</evidence>
<keyword evidence="3" id="KW-1185">Reference proteome</keyword>
<name>A0A5Q0QIZ5_9SPHI</name>
<protein>
    <submittedName>
        <fullName evidence="2">Glycosyltransferase</fullName>
    </submittedName>
</protein>